<evidence type="ECO:0000313" key="7">
    <source>
        <dbReference type="EMBL" id="OCL06537.1"/>
    </source>
</evidence>
<evidence type="ECO:0000256" key="1">
    <source>
        <dbReference type="ARBA" id="ARBA00022722"/>
    </source>
</evidence>
<evidence type="ECO:0000256" key="6">
    <source>
        <dbReference type="SAM" id="MobiDB-lite"/>
    </source>
</evidence>
<dbReference type="GO" id="GO:0016829">
    <property type="term" value="F:lyase activity"/>
    <property type="evidence" value="ECO:0007669"/>
    <property type="project" value="UniProtKB-KW"/>
</dbReference>
<comment type="function">
    <text evidence="5">Phosphodiesterase responsible for the U6 snRNA 3' end processing. Acts as an exoribonuclease (RNase) responsible for trimming the poly(U) tract of the last nucleotides in the pre-U6 snRNA molecule, leading to the formation of mature U6 snRNA.</text>
</comment>
<accession>A0A8E2EX41</accession>
<keyword evidence="2 5" id="KW-0378">Hydrolase</keyword>
<comment type="subcellular location">
    <subcellularLocation>
        <location evidence="5">Nucleus</location>
    </subcellularLocation>
</comment>
<evidence type="ECO:0000256" key="5">
    <source>
        <dbReference type="HAMAP-Rule" id="MF_03040"/>
    </source>
</evidence>
<keyword evidence="1 5" id="KW-0540">Nuclease</keyword>
<sequence>MALVHYEDSDDDNDHNQNDHTEPVSSTSLINASAPALKRKRNELEGKPDLPPLPASFHDLYSTNTRVSTRDDPTLHSGRKRSIPHVEGNWATHVYLEWYPSQTESNTLSNLISLLQIRRPKDPPARTIQPLLQSPLGTPLPLHISLSRSLILQSPQREPFLATLTSHIRKSSVRPFPLKFTSLKWVSNFERTRWFLVLGIAKPERDELNRLLNTSNQAAEVFGLPTLYTKNNRRAVEGIRIGPQKGSPKRTHVHQLDSAQAGSGSVPQDRSEAFHISIAWVLDEPNTDSQALLKNADIVGFMDKEVRDMIVEFGVVKVKIGNAISVIRLDAKLDEERGILG</sequence>
<dbReference type="Pfam" id="PF09749">
    <property type="entry name" value="HVSL"/>
    <property type="match status" value="1"/>
</dbReference>
<feature type="region of interest" description="Disordered" evidence="6">
    <location>
        <begin position="1"/>
        <end position="38"/>
    </location>
</feature>
<comment type="similarity">
    <text evidence="5">Belongs to the 2H phosphoesterase superfamily. USB1 family.</text>
</comment>
<evidence type="ECO:0000256" key="4">
    <source>
        <dbReference type="ARBA" id="ARBA00023242"/>
    </source>
</evidence>
<dbReference type="GO" id="GO:0034477">
    <property type="term" value="P:U6 snRNA 3'-end processing"/>
    <property type="evidence" value="ECO:0007669"/>
    <property type="project" value="UniProtKB-UniRule"/>
</dbReference>
<keyword evidence="8" id="KW-1185">Reference proteome</keyword>
<evidence type="ECO:0000256" key="3">
    <source>
        <dbReference type="ARBA" id="ARBA00023239"/>
    </source>
</evidence>
<dbReference type="PANTHER" id="PTHR13522">
    <property type="entry name" value="U6 SNRNA PHOSPHODIESTERASE 1"/>
    <property type="match status" value="1"/>
</dbReference>
<protein>
    <recommendedName>
        <fullName evidence="5">U6 snRNA phosphodiesterase</fullName>
        <ecNumber evidence="5">3.1.4.-</ecNumber>
    </recommendedName>
</protein>
<dbReference type="InterPro" id="IPR027521">
    <property type="entry name" value="Usb1"/>
</dbReference>
<dbReference type="GO" id="GO:1990838">
    <property type="term" value="F:poly(U)-specific exoribonuclease activity, producing 3' uridine cyclic phosphate ends"/>
    <property type="evidence" value="ECO:0007669"/>
    <property type="project" value="UniProtKB-UniRule"/>
</dbReference>
<feature type="active site" description="Proton donor/acceptor" evidence="5">
    <location>
        <position position="143"/>
    </location>
</feature>
<dbReference type="AlphaFoldDB" id="A0A8E2EX41"/>
<proteinExistence type="inferred from homology"/>
<dbReference type="EC" id="3.1.4.-" evidence="5"/>
<dbReference type="Proteomes" id="UP000250140">
    <property type="component" value="Unassembled WGS sequence"/>
</dbReference>
<keyword evidence="3" id="KW-0456">Lyase</keyword>
<evidence type="ECO:0000256" key="2">
    <source>
        <dbReference type="ARBA" id="ARBA00022801"/>
    </source>
</evidence>
<dbReference type="Gene3D" id="3.90.1140.10">
    <property type="entry name" value="Cyclic phosphodiesterase"/>
    <property type="match status" value="1"/>
</dbReference>
<dbReference type="GO" id="GO:0005634">
    <property type="term" value="C:nucleus"/>
    <property type="evidence" value="ECO:0007669"/>
    <property type="project" value="UniProtKB-SubCell"/>
</dbReference>
<organism evidence="7 8">
    <name type="scientific">Glonium stellatum</name>
    <dbReference type="NCBI Taxonomy" id="574774"/>
    <lineage>
        <taxon>Eukaryota</taxon>
        <taxon>Fungi</taxon>
        <taxon>Dikarya</taxon>
        <taxon>Ascomycota</taxon>
        <taxon>Pezizomycotina</taxon>
        <taxon>Dothideomycetes</taxon>
        <taxon>Pleosporomycetidae</taxon>
        <taxon>Gloniales</taxon>
        <taxon>Gloniaceae</taxon>
        <taxon>Glonium</taxon>
    </lineage>
</organism>
<name>A0A8E2EX41_9PEZI</name>
<dbReference type="HAMAP" id="MF_03040">
    <property type="entry name" value="USB1"/>
    <property type="match status" value="1"/>
</dbReference>
<reference evidence="7 8" key="1">
    <citation type="journal article" date="2016" name="Nat. Commun.">
        <title>Ectomycorrhizal ecology is imprinted in the genome of the dominant symbiotic fungus Cenococcum geophilum.</title>
        <authorList>
            <consortium name="DOE Joint Genome Institute"/>
            <person name="Peter M."/>
            <person name="Kohler A."/>
            <person name="Ohm R.A."/>
            <person name="Kuo A."/>
            <person name="Krutzmann J."/>
            <person name="Morin E."/>
            <person name="Arend M."/>
            <person name="Barry K.W."/>
            <person name="Binder M."/>
            <person name="Choi C."/>
            <person name="Clum A."/>
            <person name="Copeland A."/>
            <person name="Grisel N."/>
            <person name="Haridas S."/>
            <person name="Kipfer T."/>
            <person name="LaButti K."/>
            <person name="Lindquist E."/>
            <person name="Lipzen A."/>
            <person name="Maire R."/>
            <person name="Meier B."/>
            <person name="Mihaltcheva S."/>
            <person name="Molinier V."/>
            <person name="Murat C."/>
            <person name="Poggeler S."/>
            <person name="Quandt C.A."/>
            <person name="Sperisen C."/>
            <person name="Tritt A."/>
            <person name="Tisserant E."/>
            <person name="Crous P.W."/>
            <person name="Henrissat B."/>
            <person name="Nehls U."/>
            <person name="Egli S."/>
            <person name="Spatafora J.W."/>
            <person name="Grigoriev I.V."/>
            <person name="Martin F.M."/>
        </authorList>
    </citation>
    <scope>NUCLEOTIDE SEQUENCE [LARGE SCALE GENOMIC DNA]</scope>
    <source>
        <strain evidence="7 8">CBS 207.34</strain>
    </source>
</reference>
<feature type="active site" description="Proton donor/acceptor" evidence="5">
    <location>
        <position position="275"/>
    </location>
</feature>
<evidence type="ECO:0000313" key="8">
    <source>
        <dbReference type="Proteomes" id="UP000250140"/>
    </source>
</evidence>
<gene>
    <name evidence="5" type="primary">USB1</name>
    <name evidence="7" type="ORF">AOQ84DRAFT_296844</name>
</gene>
<keyword evidence="4 5" id="KW-0539">Nucleus</keyword>
<dbReference type="OrthoDB" id="49151at2759"/>
<dbReference type="PANTHER" id="PTHR13522:SF3">
    <property type="entry name" value="U6 SNRNA PHOSPHODIESTERASE 1"/>
    <property type="match status" value="1"/>
</dbReference>
<dbReference type="EMBL" id="KV750038">
    <property type="protein sequence ID" value="OCL06537.1"/>
    <property type="molecule type" value="Genomic_DNA"/>
</dbReference>